<sequence>MITIHLFMLFCILSISDGTNTSSTLNGPESHGLRDKTSTGTISTSNIDITRPSKTDSTYTSPTPATLTAVTVPPYSSECHATVTDFAYQNNFCAGAQDPESYLHLARPRYRCLGRCGQAPKYGKIFSECGCDATCTVYKDCCRDVFDVCPELLNTQIDEKLYAVVAKEFRVCRDYVKIHGDGLQSLPSKPQELPSTGYKEHALPYKPRNLVELGLPFFTYKVIEKNSKLIFYNYATYRSHNITNSTLYFIPKVISLTCFYNSTKTGDSHSIFPVLPWCRVKNKKDLKTHYHRPCKKNQILTCRCEDGNLLKDHVHNACLGRKYHTSIFRYKLWDRHVELLPNFNLKKEKCLLYELSSGRSNLLNYSNNGPSIPYINSEQNYNIKLRISPVASHFKIPQSTINDGAENDEIRIQEELYFNQGSKLHFIVELSSTVERRFYCASLLSRFQDCWLMDCAEGGILWTGHLSNGQSARRTCVVPVGVRVLHRDGSSRVPFCTCLNVVAALNGLKIWKITFDPSETTKCSLLLETISTDTRPLDNTYEFTDQNSFLKERPVSATMSDKSLFDELDKHLAMLDLLCPEDKSNVFQVCFYSNDADENDPTKVQKCLIIGAQDLNGSQLVSIPLHCMVLYLQVLWLIMLV</sequence>
<keyword evidence="3" id="KW-0732">Signal</keyword>
<feature type="compositionally biased region" description="Polar residues" evidence="2">
    <location>
        <begin position="38"/>
        <end position="47"/>
    </location>
</feature>
<keyword evidence="6" id="KW-1185">Reference proteome</keyword>
<evidence type="ECO:0000256" key="3">
    <source>
        <dbReference type="SAM" id="SignalP"/>
    </source>
</evidence>
<protein>
    <recommendedName>
        <fullName evidence="4">SMB domain-containing protein</fullName>
    </recommendedName>
</protein>
<feature type="region of interest" description="Disordered" evidence="2">
    <location>
        <begin position="23"/>
        <end position="47"/>
    </location>
</feature>
<evidence type="ECO:0000256" key="1">
    <source>
        <dbReference type="ARBA" id="ARBA00023157"/>
    </source>
</evidence>
<dbReference type="PROSITE" id="PS50958">
    <property type="entry name" value="SMB_2"/>
    <property type="match status" value="1"/>
</dbReference>
<dbReference type="Proteomes" id="UP001283361">
    <property type="component" value="Unassembled WGS sequence"/>
</dbReference>
<name>A0AAE1DXV2_9GAST</name>
<proteinExistence type="predicted"/>
<dbReference type="EMBL" id="JAWDGP010001916">
    <property type="protein sequence ID" value="KAK3787004.1"/>
    <property type="molecule type" value="Genomic_DNA"/>
</dbReference>
<keyword evidence="1" id="KW-1015">Disulfide bond</keyword>
<feature type="signal peptide" evidence="3">
    <location>
        <begin position="1"/>
        <end position="18"/>
    </location>
</feature>
<reference evidence="5" key="1">
    <citation type="journal article" date="2023" name="G3 (Bethesda)">
        <title>A reference genome for the long-term kleptoplast-retaining sea slug Elysia crispata morphotype clarki.</title>
        <authorList>
            <person name="Eastman K.E."/>
            <person name="Pendleton A.L."/>
            <person name="Shaikh M.A."/>
            <person name="Suttiyut T."/>
            <person name="Ogas R."/>
            <person name="Tomko P."/>
            <person name="Gavelis G."/>
            <person name="Widhalm J.R."/>
            <person name="Wisecaver J.H."/>
        </authorList>
    </citation>
    <scope>NUCLEOTIDE SEQUENCE</scope>
    <source>
        <strain evidence="5">ECLA1</strain>
    </source>
</reference>
<dbReference type="SUPFAM" id="SSF90188">
    <property type="entry name" value="Somatomedin B domain"/>
    <property type="match status" value="1"/>
</dbReference>
<organism evidence="5 6">
    <name type="scientific">Elysia crispata</name>
    <name type="common">lettuce slug</name>
    <dbReference type="NCBI Taxonomy" id="231223"/>
    <lineage>
        <taxon>Eukaryota</taxon>
        <taxon>Metazoa</taxon>
        <taxon>Spiralia</taxon>
        <taxon>Lophotrochozoa</taxon>
        <taxon>Mollusca</taxon>
        <taxon>Gastropoda</taxon>
        <taxon>Heterobranchia</taxon>
        <taxon>Euthyneura</taxon>
        <taxon>Panpulmonata</taxon>
        <taxon>Sacoglossa</taxon>
        <taxon>Placobranchoidea</taxon>
        <taxon>Plakobranchidae</taxon>
        <taxon>Elysia</taxon>
    </lineage>
</organism>
<accession>A0AAE1DXV2</accession>
<dbReference type="InterPro" id="IPR036024">
    <property type="entry name" value="Somatomedin_B-like_dom_sf"/>
</dbReference>
<dbReference type="AlphaFoldDB" id="A0AAE1DXV2"/>
<feature type="chain" id="PRO_5042149928" description="SMB domain-containing protein" evidence="3">
    <location>
        <begin position="19"/>
        <end position="641"/>
    </location>
</feature>
<evidence type="ECO:0000259" key="4">
    <source>
        <dbReference type="PROSITE" id="PS50958"/>
    </source>
</evidence>
<evidence type="ECO:0000313" key="6">
    <source>
        <dbReference type="Proteomes" id="UP001283361"/>
    </source>
</evidence>
<gene>
    <name evidence="5" type="ORF">RRG08_052635</name>
</gene>
<comment type="caution">
    <text evidence="5">The sequence shown here is derived from an EMBL/GenBank/DDBJ whole genome shotgun (WGS) entry which is preliminary data.</text>
</comment>
<evidence type="ECO:0000256" key="2">
    <source>
        <dbReference type="SAM" id="MobiDB-lite"/>
    </source>
</evidence>
<evidence type="ECO:0000313" key="5">
    <source>
        <dbReference type="EMBL" id="KAK3787004.1"/>
    </source>
</evidence>
<dbReference type="Gene3D" id="4.10.410.20">
    <property type="match status" value="1"/>
</dbReference>
<feature type="domain" description="SMB" evidence="4">
    <location>
        <begin position="108"/>
        <end position="153"/>
    </location>
</feature>
<dbReference type="InterPro" id="IPR001212">
    <property type="entry name" value="Somatomedin_B_dom"/>
</dbReference>